<proteinExistence type="inferred from homology"/>
<dbReference type="Proteomes" id="UP001138751">
    <property type="component" value="Unassembled WGS sequence"/>
</dbReference>
<feature type="domain" description="Amidase" evidence="2">
    <location>
        <begin position="27"/>
        <end position="445"/>
    </location>
</feature>
<evidence type="ECO:0000259" key="2">
    <source>
        <dbReference type="Pfam" id="PF01425"/>
    </source>
</evidence>
<dbReference type="NCBIfam" id="NF005687">
    <property type="entry name" value="PRK07487.1"/>
    <property type="match status" value="1"/>
</dbReference>
<dbReference type="InterPro" id="IPR000120">
    <property type="entry name" value="Amidase"/>
</dbReference>
<dbReference type="InterPro" id="IPR020556">
    <property type="entry name" value="Amidase_CS"/>
</dbReference>
<reference evidence="3" key="2">
    <citation type="journal article" date="2021" name="Syst. Appl. Microbiol.">
        <title>Roseomonas hellenica sp. nov., isolated from roots of wild-growing Alkanna tinctoria.</title>
        <authorList>
            <person name="Rat A."/>
            <person name="Naranjo H.D."/>
            <person name="Lebbe L."/>
            <person name="Cnockaert M."/>
            <person name="Krigas N."/>
            <person name="Grigoriadou K."/>
            <person name="Maloupa E."/>
            <person name="Willems A."/>
        </authorList>
    </citation>
    <scope>NUCLEOTIDE SEQUENCE</scope>
    <source>
        <strain evidence="3">LMG 31231</strain>
    </source>
</reference>
<sequence>MTDLWRLPATDLAARIRAKQVSATEAARDALARLDAVNPKINAVVDHRPEDVLAQAAAVDATIARGEDPGPLAGVPVTIKVNADQAGYATTNGLRIQQDLMAAVDNPVVANLRHAGAVLLGRTNTPAFSLRWFTRNSLHGHTKNPRDPSITPGGSSGGAAAAVAAGIGAIGHGTDIGGSVRYPAYACGVHGLRPTLGRIPAWNASSAERHIGGQVMAVSGPIARTIADIRVSFAAMAARDIRDPWWVGVPMEGPPAPKRAALCIRPDGMDTQPAVEAALRDAAKRLQAAGWTIEETDTPPLREPAALQAMLWLAESRRGLNAALQREADPDASFIFGQMEELCPLPDINAFMDALQKRSYFVRVWMEFFERFPVAITPVSGELPFRDQEDVESPEAFRRIMAAQLTQVGLPLMGLPGLTVATGLVGTIPVGVQLLAGRYREDLLLQAGAAIEAGGVPASPVDPA</sequence>
<dbReference type="RefSeq" id="WP_211861580.1">
    <property type="nucleotide sequence ID" value="NZ_JAAEDM010000016.1"/>
</dbReference>
<dbReference type="PROSITE" id="PS00571">
    <property type="entry name" value="AMIDASES"/>
    <property type="match status" value="1"/>
</dbReference>
<reference evidence="3" key="1">
    <citation type="submission" date="2020-01" db="EMBL/GenBank/DDBJ databases">
        <authorList>
            <person name="Rat A."/>
        </authorList>
    </citation>
    <scope>NUCLEOTIDE SEQUENCE</scope>
    <source>
        <strain evidence="3">LMG 31231</strain>
    </source>
</reference>
<evidence type="ECO:0000313" key="3">
    <source>
        <dbReference type="EMBL" id="MBR0671202.1"/>
    </source>
</evidence>
<dbReference type="AlphaFoldDB" id="A0A9X9WVM3"/>
<dbReference type="EMBL" id="JAAEDM010000016">
    <property type="protein sequence ID" value="MBR0671202.1"/>
    <property type="molecule type" value="Genomic_DNA"/>
</dbReference>
<dbReference type="InterPro" id="IPR023631">
    <property type="entry name" value="Amidase_dom"/>
</dbReference>
<name>A0A9X9WVM3_9PROT</name>
<dbReference type="SUPFAM" id="SSF75304">
    <property type="entry name" value="Amidase signature (AS) enzymes"/>
    <property type="match status" value="1"/>
</dbReference>
<dbReference type="GO" id="GO:0003824">
    <property type="term" value="F:catalytic activity"/>
    <property type="evidence" value="ECO:0007669"/>
    <property type="project" value="InterPro"/>
</dbReference>
<dbReference type="InterPro" id="IPR036928">
    <property type="entry name" value="AS_sf"/>
</dbReference>
<organism evidence="3 4">
    <name type="scientific">Neoroseomonas soli</name>
    <dbReference type="NCBI Taxonomy" id="1081025"/>
    <lineage>
        <taxon>Bacteria</taxon>
        <taxon>Pseudomonadati</taxon>
        <taxon>Pseudomonadota</taxon>
        <taxon>Alphaproteobacteria</taxon>
        <taxon>Acetobacterales</taxon>
        <taxon>Acetobacteraceae</taxon>
        <taxon>Neoroseomonas</taxon>
    </lineage>
</organism>
<dbReference type="Gene3D" id="3.90.1300.10">
    <property type="entry name" value="Amidase signature (AS) domain"/>
    <property type="match status" value="1"/>
</dbReference>
<evidence type="ECO:0000313" key="4">
    <source>
        <dbReference type="Proteomes" id="UP001138751"/>
    </source>
</evidence>
<comment type="caution">
    <text evidence="3">The sequence shown here is derived from an EMBL/GenBank/DDBJ whole genome shotgun (WGS) entry which is preliminary data.</text>
</comment>
<evidence type="ECO:0000256" key="1">
    <source>
        <dbReference type="ARBA" id="ARBA00009199"/>
    </source>
</evidence>
<dbReference type="Pfam" id="PF01425">
    <property type="entry name" value="Amidase"/>
    <property type="match status" value="1"/>
</dbReference>
<gene>
    <name evidence="3" type="ORF">GXW76_08460</name>
</gene>
<dbReference type="PANTHER" id="PTHR11895:SF7">
    <property type="entry name" value="GLUTAMYL-TRNA(GLN) AMIDOTRANSFERASE SUBUNIT A, MITOCHONDRIAL"/>
    <property type="match status" value="1"/>
</dbReference>
<keyword evidence="4" id="KW-1185">Reference proteome</keyword>
<protein>
    <submittedName>
        <fullName evidence="3">Amidase family protein</fullName>
    </submittedName>
</protein>
<accession>A0A9X9WVM3</accession>
<comment type="similarity">
    <text evidence="1">Belongs to the amidase family.</text>
</comment>
<dbReference type="PANTHER" id="PTHR11895">
    <property type="entry name" value="TRANSAMIDASE"/>
    <property type="match status" value="1"/>
</dbReference>